<keyword evidence="1" id="KW-1185">Reference proteome</keyword>
<proteinExistence type="predicted"/>
<accession>A0AC58S1D5</accession>
<evidence type="ECO:0000313" key="1">
    <source>
        <dbReference type="Proteomes" id="UP000790787"/>
    </source>
</evidence>
<protein>
    <submittedName>
        <fullName evidence="2">Uncharacterized protein LOC107792335</fullName>
    </submittedName>
</protein>
<reference evidence="2" key="2">
    <citation type="submission" date="2025-08" db="UniProtKB">
        <authorList>
            <consortium name="RefSeq"/>
        </authorList>
    </citation>
    <scope>IDENTIFICATION</scope>
    <source>
        <tissue evidence="2">Leaf</tissue>
    </source>
</reference>
<sequence length="263" mass="30391">MDSINIPTPQKHLDCRVYNFSIDASRIRSAIGRIKDTIWPRPIQTDPSQRNPNLICKYHGTHGHRTEDCRKLREEVAQLFNEVHLREFLIDRAKNHFRERDANRKNEQEEPQHVIHMIIGGVDIPQGPVFKHTKVSITREKWIRSYVPEGVLSFNDEEAEGSSANIIRLRVIEQLSLQDQIVPASRVLNGFNIKSKTMKGEIILPVNVVGTIQDTKFHVIEGDMRYNALLGRLWIHNIRVVPSMLHQMMKYPTMDGVKTVHGE</sequence>
<organism evidence="1 2">
    <name type="scientific">Nicotiana tabacum</name>
    <name type="common">Common tobacco</name>
    <dbReference type="NCBI Taxonomy" id="4097"/>
    <lineage>
        <taxon>Eukaryota</taxon>
        <taxon>Viridiplantae</taxon>
        <taxon>Streptophyta</taxon>
        <taxon>Embryophyta</taxon>
        <taxon>Tracheophyta</taxon>
        <taxon>Spermatophyta</taxon>
        <taxon>Magnoliopsida</taxon>
        <taxon>eudicotyledons</taxon>
        <taxon>Gunneridae</taxon>
        <taxon>Pentapetalae</taxon>
        <taxon>asterids</taxon>
        <taxon>lamiids</taxon>
        <taxon>Solanales</taxon>
        <taxon>Solanaceae</taxon>
        <taxon>Nicotianoideae</taxon>
        <taxon>Nicotianeae</taxon>
        <taxon>Nicotiana</taxon>
    </lineage>
</organism>
<dbReference type="RefSeq" id="XP_075078806.1">
    <property type="nucleotide sequence ID" value="XM_075222705.1"/>
</dbReference>
<dbReference type="Proteomes" id="UP000790787">
    <property type="component" value="Chromosome 1"/>
</dbReference>
<evidence type="ECO:0000313" key="2">
    <source>
        <dbReference type="RefSeq" id="XP_075078806.1"/>
    </source>
</evidence>
<name>A0AC58S1D5_TOBAC</name>
<reference evidence="1" key="1">
    <citation type="journal article" date="2014" name="Nat. Commun.">
        <title>The tobacco genome sequence and its comparison with those of tomato and potato.</title>
        <authorList>
            <person name="Sierro N."/>
            <person name="Battey J.N."/>
            <person name="Ouadi S."/>
            <person name="Bakaher N."/>
            <person name="Bovet L."/>
            <person name="Willig A."/>
            <person name="Goepfert S."/>
            <person name="Peitsch M.C."/>
            <person name="Ivanov N.V."/>
        </authorList>
    </citation>
    <scope>NUCLEOTIDE SEQUENCE [LARGE SCALE GENOMIC DNA]</scope>
</reference>
<gene>
    <name evidence="2" type="primary">LOC107792335</name>
</gene>